<dbReference type="CDD" id="cd00885">
    <property type="entry name" value="cinA"/>
    <property type="match status" value="1"/>
</dbReference>
<evidence type="ECO:0000313" key="2">
    <source>
        <dbReference type="EMBL" id="TFF19973.1"/>
    </source>
</evidence>
<dbReference type="PANTHER" id="PTHR13939:SF0">
    <property type="entry name" value="NMN AMIDOHYDROLASE-LIKE PROTEIN YFAY"/>
    <property type="match status" value="1"/>
</dbReference>
<reference evidence="2 3" key="1">
    <citation type="submission" date="2019-03" db="EMBL/GenBank/DDBJ databases">
        <title>Jiella endophytica sp. nov., a novel endophytic bacterium isolated from root of Ficus microcarpa Linn. f.</title>
        <authorList>
            <person name="Tuo L."/>
        </authorList>
    </citation>
    <scope>NUCLEOTIDE SEQUENCE [LARGE SCALE GENOMIC DNA]</scope>
    <source>
        <strain evidence="2 3">CBS5Q-3</strain>
    </source>
</reference>
<dbReference type="InterPro" id="IPR001453">
    <property type="entry name" value="MoaB/Mog_dom"/>
</dbReference>
<sequence>MLAIGDELLSGRTKDKNIGHLAEVMTLAGIDLKEVRIVGDDPHMIADTLNTLRRAYDLVFTSGGIGPTHDDITADAVAAAFGLPVIEHPEALARLEAHYASREMEFTPARRRMTRTPQGAALIDNKVSVAPGFRVDNVFVMAGVPSVFQAMLASLVDQLPAGEPLKSRAIPCPFGEGDIGDPLSEIAKANPGVVIGSYPKFDGTRYSTEIVIRSRDDAALDTAAKAVEAMLAGIENRRQA</sequence>
<protein>
    <submittedName>
        <fullName evidence="2">Competence/damage-inducible protein A</fullName>
    </submittedName>
</protein>
<accession>A0A4Y8RFH7</accession>
<feature type="domain" description="MoaB/Mog" evidence="1">
    <location>
        <begin position="1"/>
        <end position="162"/>
    </location>
</feature>
<proteinExistence type="predicted"/>
<evidence type="ECO:0000259" key="1">
    <source>
        <dbReference type="SMART" id="SM00852"/>
    </source>
</evidence>
<name>A0A4Y8RFH7_9HYPH</name>
<comment type="caution">
    <text evidence="2">The sequence shown here is derived from an EMBL/GenBank/DDBJ whole genome shotgun (WGS) entry which is preliminary data.</text>
</comment>
<keyword evidence="3" id="KW-1185">Reference proteome</keyword>
<dbReference type="SMART" id="SM00852">
    <property type="entry name" value="MoCF_biosynth"/>
    <property type="match status" value="1"/>
</dbReference>
<dbReference type="AlphaFoldDB" id="A0A4Y8RFH7"/>
<dbReference type="EMBL" id="SOZD01000006">
    <property type="protein sequence ID" value="TFF19973.1"/>
    <property type="molecule type" value="Genomic_DNA"/>
</dbReference>
<dbReference type="SUPFAM" id="SSF53218">
    <property type="entry name" value="Molybdenum cofactor biosynthesis proteins"/>
    <property type="match status" value="1"/>
</dbReference>
<dbReference type="Pfam" id="PF00994">
    <property type="entry name" value="MoCF_biosynth"/>
    <property type="match status" value="1"/>
</dbReference>
<gene>
    <name evidence="2" type="ORF">E3C22_19470</name>
</gene>
<evidence type="ECO:0000313" key="3">
    <source>
        <dbReference type="Proteomes" id="UP000298179"/>
    </source>
</evidence>
<dbReference type="PANTHER" id="PTHR13939">
    <property type="entry name" value="NICOTINAMIDE-NUCLEOTIDE AMIDOHYDROLASE PNCC"/>
    <property type="match status" value="1"/>
</dbReference>
<dbReference type="InterPro" id="IPR056596">
    <property type="entry name" value="FLAD1_M"/>
</dbReference>
<dbReference type="InterPro" id="IPR036425">
    <property type="entry name" value="MoaB/Mog-like_dom_sf"/>
</dbReference>
<dbReference type="InterPro" id="IPR050101">
    <property type="entry name" value="CinA"/>
</dbReference>
<dbReference type="Pfam" id="PF24102">
    <property type="entry name" value="FLAD1_M"/>
    <property type="match status" value="1"/>
</dbReference>
<dbReference type="Proteomes" id="UP000298179">
    <property type="component" value="Unassembled WGS sequence"/>
</dbReference>
<dbReference type="Gene3D" id="3.40.980.10">
    <property type="entry name" value="MoaB/Mog-like domain"/>
    <property type="match status" value="1"/>
</dbReference>
<dbReference type="OrthoDB" id="9801454at2"/>
<organism evidence="2 3">
    <name type="scientific">Jiella endophytica</name>
    <dbReference type="NCBI Taxonomy" id="2558362"/>
    <lineage>
        <taxon>Bacteria</taxon>
        <taxon>Pseudomonadati</taxon>
        <taxon>Pseudomonadota</taxon>
        <taxon>Alphaproteobacteria</taxon>
        <taxon>Hyphomicrobiales</taxon>
        <taxon>Aurantimonadaceae</taxon>
        <taxon>Jiella</taxon>
    </lineage>
</organism>